<evidence type="ECO:0000313" key="3">
    <source>
        <dbReference type="Proteomes" id="UP001142610"/>
    </source>
</evidence>
<accession>A0A9X2LAF6</accession>
<dbReference type="GO" id="GO:0003825">
    <property type="term" value="F:alpha,alpha-trehalose-phosphate synthase (UDP-forming) activity"/>
    <property type="evidence" value="ECO:0007669"/>
    <property type="project" value="TreeGrafter"/>
</dbReference>
<dbReference type="Pfam" id="PF00982">
    <property type="entry name" value="Glyco_transf_20"/>
    <property type="match status" value="1"/>
</dbReference>
<comment type="similarity">
    <text evidence="1">Belongs to the glycosyltransferase 20 family.</text>
</comment>
<dbReference type="SUPFAM" id="SSF53756">
    <property type="entry name" value="UDP-Glycosyltransferase/glycogen phosphorylase"/>
    <property type="match status" value="1"/>
</dbReference>
<evidence type="ECO:0000313" key="2">
    <source>
        <dbReference type="EMBL" id="MCQ8186049.1"/>
    </source>
</evidence>
<dbReference type="PANTHER" id="PTHR10788:SF106">
    <property type="entry name" value="BCDNA.GH08860"/>
    <property type="match status" value="1"/>
</dbReference>
<reference evidence="2" key="1">
    <citation type="submission" date="2022-07" db="EMBL/GenBank/DDBJ databases">
        <title>Parvularcula maris sp. nov., an algicidal bacterium isolated from seawater.</title>
        <authorList>
            <person name="Li F."/>
        </authorList>
    </citation>
    <scope>NUCLEOTIDE SEQUENCE</scope>
    <source>
        <strain evidence="2">BGMRC 0090</strain>
    </source>
</reference>
<comment type="caution">
    <text evidence="2">The sequence shown here is derived from an EMBL/GenBank/DDBJ whole genome shotgun (WGS) entry which is preliminary data.</text>
</comment>
<keyword evidence="3" id="KW-1185">Reference proteome</keyword>
<dbReference type="RefSeq" id="WP_256619944.1">
    <property type="nucleotide sequence ID" value="NZ_JANIBC010000011.1"/>
</dbReference>
<dbReference type="Gene3D" id="3.40.50.2000">
    <property type="entry name" value="Glycogen Phosphorylase B"/>
    <property type="match status" value="2"/>
</dbReference>
<dbReference type="EMBL" id="JANIBC010000011">
    <property type="protein sequence ID" value="MCQ8186049.1"/>
    <property type="molecule type" value="Genomic_DNA"/>
</dbReference>
<dbReference type="Proteomes" id="UP001142610">
    <property type="component" value="Unassembled WGS sequence"/>
</dbReference>
<gene>
    <name evidence="2" type="ORF">NOG11_11680</name>
</gene>
<protein>
    <submittedName>
        <fullName evidence="2">Trehalose-6-phosphate synthase</fullName>
    </submittedName>
</protein>
<evidence type="ECO:0000256" key="1">
    <source>
        <dbReference type="ARBA" id="ARBA00008799"/>
    </source>
</evidence>
<name>A0A9X2LAF6_9PROT</name>
<sequence length="468" mass="52901">MKRLVGISNRTAAGGPKAGGLAVALWDALVQRKGLWFGWSGEVVDKDRVRRGVELFDEEGVEFALTDLTEAEHEGYYLGYANRSLWPVLHYRVDLANFDEDEYACYREVNRRFAKLIYSRLDEDDLVWVHDYHLFPLPQDLRDLGWRGRTGFFLHIPFPPPEIFKSIPDHRALTQGLCACDVIGFQTVSDRDNFVKYCVSELGAKQNGAEEISVNNRSITIKAYPIGIDAEEFKRLAEEEEGRQAASRIEPFLGERRALILGVDRMDYSKGIPNRFQAVGKLLDNEPGLHGRIAYTQIAPPSRTKVEEYKELRGELDTLAGRINGDYGDLDWIPIRYLARSYPREQLAGLYRLARVALVTPLHDGMNLVAKEFAAAQDPEDPGVLILSQFAGAAEQLKHGALIVNPHDISAMADAMREALNMALPERKKRYEALARMVFGQDIAWWREAFMADLDPNGEPAEVVSLHR</sequence>
<dbReference type="AlphaFoldDB" id="A0A9X2LAF6"/>
<organism evidence="2 3">
    <name type="scientific">Parvularcula maris</name>
    <dbReference type="NCBI Taxonomy" id="2965077"/>
    <lineage>
        <taxon>Bacteria</taxon>
        <taxon>Pseudomonadati</taxon>
        <taxon>Pseudomonadota</taxon>
        <taxon>Alphaproteobacteria</taxon>
        <taxon>Parvularculales</taxon>
        <taxon>Parvularculaceae</taxon>
        <taxon>Parvularcula</taxon>
    </lineage>
</organism>
<dbReference type="InterPro" id="IPR001830">
    <property type="entry name" value="Glyco_trans_20"/>
</dbReference>
<dbReference type="CDD" id="cd03788">
    <property type="entry name" value="GT20_TPS"/>
    <property type="match status" value="1"/>
</dbReference>
<proteinExistence type="inferred from homology"/>
<dbReference type="PANTHER" id="PTHR10788">
    <property type="entry name" value="TREHALOSE-6-PHOSPHATE SYNTHASE"/>
    <property type="match status" value="1"/>
</dbReference>
<dbReference type="GO" id="GO:0005992">
    <property type="term" value="P:trehalose biosynthetic process"/>
    <property type="evidence" value="ECO:0007669"/>
    <property type="project" value="InterPro"/>
</dbReference>